<proteinExistence type="predicted"/>
<reference evidence="2" key="1">
    <citation type="journal article" date="2021" name="PeerJ">
        <title>Extensive microbial diversity within the chicken gut microbiome revealed by metagenomics and culture.</title>
        <authorList>
            <person name="Gilroy R."/>
            <person name="Ravi A."/>
            <person name="Getino M."/>
            <person name="Pursley I."/>
            <person name="Horton D.L."/>
            <person name="Alikhan N.F."/>
            <person name="Baker D."/>
            <person name="Gharbi K."/>
            <person name="Hall N."/>
            <person name="Watson M."/>
            <person name="Adriaenssens E.M."/>
            <person name="Foster-Nyarko E."/>
            <person name="Jarju S."/>
            <person name="Secka A."/>
            <person name="Antonio M."/>
            <person name="Oren A."/>
            <person name="Chaudhuri R.R."/>
            <person name="La Ragione R."/>
            <person name="Hildebrand F."/>
            <person name="Pallen M.J."/>
        </authorList>
    </citation>
    <scope>NUCLEOTIDE SEQUENCE</scope>
    <source>
        <strain evidence="2">7318</strain>
    </source>
</reference>
<reference evidence="2" key="2">
    <citation type="submission" date="2021-09" db="EMBL/GenBank/DDBJ databases">
        <authorList>
            <person name="Gilroy R."/>
        </authorList>
    </citation>
    <scope>NUCLEOTIDE SEQUENCE</scope>
    <source>
        <strain evidence="2">7318</strain>
    </source>
</reference>
<dbReference type="RefSeq" id="WP_289549204.1">
    <property type="nucleotide sequence ID" value="NZ_CAKMHU010000006.1"/>
</dbReference>
<gene>
    <name evidence="2" type="ORF">K8V65_05575</name>
</gene>
<dbReference type="EMBL" id="DYVR01000153">
    <property type="protein sequence ID" value="HJF85109.1"/>
    <property type="molecule type" value="Genomic_DNA"/>
</dbReference>
<feature type="domain" description="DUF6630" evidence="1">
    <location>
        <begin position="7"/>
        <end position="193"/>
    </location>
</feature>
<dbReference type="InterPro" id="IPR046582">
    <property type="entry name" value="DUF6630"/>
</dbReference>
<dbReference type="AlphaFoldDB" id="A0A921L7Q6"/>
<name>A0A921L7Q6_9FIRM</name>
<dbReference type="Proteomes" id="UP000780768">
    <property type="component" value="Unassembled WGS sequence"/>
</dbReference>
<dbReference type="Pfam" id="PF20335">
    <property type="entry name" value="DUF6630"/>
    <property type="match status" value="1"/>
</dbReference>
<organism evidence="2 3">
    <name type="scientific">Megamonas hypermegale</name>
    <dbReference type="NCBI Taxonomy" id="158847"/>
    <lineage>
        <taxon>Bacteria</taxon>
        <taxon>Bacillati</taxon>
        <taxon>Bacillota</taxon>
        <taxon>Negativicutes</taxon>
        <taxon>Selenomonadales</taxon>
        <taxon>Selenomonadaceae</taxon>
        <taxon>Megamonas</taxon>
    </lineage>
</organism>
<evidence type="ECO:0000259" key="1">
    <source>
        <dbReference type="Pfam" id="PF20335"/>
    </source>
</evidence>
<evidence type="ECO:0000313" key="2">
    <source>
        <dbReference type="EMBL" id="HJF85109.1"/>
    </source>
</evidence>
<comment type="caution">
    <text evidence="2">The sequence shown here is derived from an EMBL/GenBank/DDBJ whole genome shotgun (WGS) entry which is preliminary data.</text>
</comment>
<protein>
    <recommendedName>
        <fullName evidence="1">DUF6630 domain-containing protein</fullName>
    </recommendedName>
</protein>
<sequence>MEREEVLLKIAGIISNNDSDVLTEVEECIDNIEAYVSTHIEEYEDRSMTLEDDSTEDLQWLGMVNCLIRNNYVYETDDNVQLTDFGWEFKNLRGFKEYGLTLDRKFLDDSYSIDRYDLNEDDEDVFDYEDDEDLMEDDNIVGWCKYLDNKWADENVCVGMIGINSDVYVIFPIDCDVLEQLEDLADSIGRHISSVY</sequence>
<accession>A0A921L7Q6</accession>
<evidence type="ECO:0000313" key="3">
    <source>
        <dbReference type="Proteomes" id="UP000780768"/>
    </source>
</evidence>